<comment type="catalytic activity">
    <reaction evidence="1">
        <text>DNA(n) + a 2'-deoxyribonucleoside 5'-triphosphate = DNA(n+1) + diphosphate</text>
        <dbReference type="Rhea" id="RHEA:22508"/>
        <dbReference type="Rhea" id="RHEA-COMP:17339"/>
        <dbReference type="Rhea" id="RHEA-COMP:17340"/>
        <dbReference type="ChEBI" id="CHEBI:33019"/>
        <dbReference type="ChEBI" id="CHEBI:61560"/>
        <dbReference type="ChEBI" id="CHEBI:173112"/>
        <dbReference type="EC" id="2.7.7.49"/>
    </reaction>
</comment>
<feature type="domain" description="Reverse transcriptase" evidence="3">
    <location>
        <begin position="458"/>
        <end position="866"/>
    </location>
</feature>
<evidence type="ECO:0000256" key="2">
    <source>
        <dbReference type="SAM" id="MobiDB-lite"/>
    </source>
</evidence>
<dbReference type="Proteomes" id="UP001055439">
    <property type="component" value="Chromosome 2"/>
</dbReference>
<dbReference type="EC" id="2.7.7.49" evidence="1"/>
<keyword evidence="1" id="KW-0808">Transferase</keyword>
<comment type="function">
    <text evidence="1">Telomerase is a ribonucleoprotein enzyme essential for the replication of chromosome termini in most eukaryotes. It elongates telomeres. It is a reverse transcriptase that adds simple sequence repeats to chromosome ends by copying a template sequence within the RNA component of the enzyme.</text>
</comment>
<dbReference type="CDD" id="cd01648">
    <property type="entry name" value="TERT"/>
    <property type="match status" value="1"/>
</dbReference>
<dbReference type="GO" id="GO:0000781">
    <property type="term" value="C:chromosome, telomeric region"/>
    <property type="evidence" value="ECO:0007669"/>
    <property type="project" value="UniProtKB-SubCell"/>
</dbReference>
<keyword evidence="1" id="KW-0779">Telomere</keyword>
<dbReference type="Gene3D" id="1.10.132.70">
    <property type="match status" value="1"/>
</dbReference>
<gene>
    <name evidence="4" type="ORF">MUK42_26495</name>
</gene>
<sequence length="1061" mass="121987">MAKKRKRQRKRLHRVPVALRKVYGDLVQTLEAAILSLLPPPPSSPTECRCRGRLCVGCGTHAYLLRQDDPPDYRILLTRGLCVLSCDAPPPPRVFHGDDAPQRVLVRNARELILDNMLETMNVLCNGHNKESHFNIAGEFLCTSTWDLLLHRIGFQLMVFLLRFSSIFIPVRNKSYYQVTGHPMDKIFEGSKFLKATSTSSNQQPFFPEAMQNMGCLRSLKRKRGDKSWRSNMGTAAVSVCSKSKNLGGKRDNGSKVSCGKFERVGGRTEVVQFDGGEPNIKILCDHDSSQNTLSKCGGPILHDSVFQSYFDKLHLEKQKSPCTKSHNNEKELICTVMPGLYLSRKSRKHGRLYSWQRRRKYKGPEENVPGQNNKIRLQMKFLDSDCSLCHWASEPPVPASTEEDIMKDFELTASKDTEASREKCSHLMLSQDMCQRQLTFSTKKTHHRPRSETDDGSERQHHASLKNLSIQPMDFVDSSLYNNHFTPNELFPEESDFSASKNQLNLHTHFEKVGSMCFYCLIMQSSQKVEIRDQIDRSFIFYNRSSAYTVFPKNHILNILKPNNRSAIRLMKHIFGFPDRSKNFVTCTDCSIGCAIESQCLYHFLLGLLKSLIRNAQRCQCKKLLLKHCIQTSKLHRMDENRSKSEGISLRIQKEKLLYLLREHLKCNILQVGQNFYLQKVGISHGSVLSSLLCSYYYAHMERSLILPYLQRSSSDLVVSTSKYTINECTTELANNTISGVESLKYNMTCLGHPNITDLGKSNLLPFTEHHATEVNTVTSDKECSTSWDNLLLRLIDDFFFISTSKKQAARFFNRMTRGFRAYNCYMNKKKFGTNFGMTQNHGLSNRIYSGADGILFLPWSGLLINCQTLEIQADYTRYFGINIRSTLTIKLHAKPCYHLKEKLLHFVKTRCHPIFYDSNINSPATVSLNAYQAFLLCAMKFHCYIHSMQDVTKLKPSYLLEIIERSFRCMYKHIMKLMMHDMLHHFGIHPSLGLPKREVLWLGLSAYICVLRKKQSRYKELISLLRSRIATYGRIEDVSSHLRYAVDESHSSFFSKIKF</sequence>
<dbReference type="PROSITE" id="PS50878">
    <property type="entry name" value="RT_POL"/>
    <property type="match status" value="1"/>
</dbReference>
<evidence type="ECO:0000256" key="1">
    <source>
        <dbReference type="RuleBase" id="RU365061"/>
    </source>
</evidence>
<dbReference type="InterPro" id="IPR000477">
    <property type="entry name" value="RT_dom"/>
</dbReference>
<comment type="subcellular location">
    <subcellularLocation>
        <location evidence="1">Nucleus</location>
    </subcellularLocation>
    <subcellularLocation>
        <location evidence="1">Chromosome</location>
        <location evidence="1">Telomere</location>
    </subcellularLocation>
</comment>
<dbReference type="Gene3D" id="3.30.70.2630">
    <property type="match status" value="1"/>
</dbReference>
<dbReference type="PANTHER" id="PTHR12066">
    <property type="entry name" value="TELOMERASE REVERSE TRANSCRIPTASE"/>
    <property type="match status" value="1"/>
</dbReference>
<dbReference type="GO" id="GO:0007004">
    <property type="term" value="P:telomere maintenance via telomerase"/>
    <property type="evidence" value="ECO:0007669"/>
    <property type="project" value="TreeGrafter"/>
</dbReference>
<reference evidence="4" key="1">
    <citation type="submission" date="2022-05" db="EMBL/GenBank/DDBJ databases">
        <title>The Musa troglodytarum L. genome provides insights into the mechanism of non-climacteric behaviour and enrichment of carotenoids.</title>
        <authorList>
            <person name="Wang J."/>
        </authorList>
    </citation>
    <scope>NUCLEOTIDE SEQUENCE</scope>
    <source>
        <tissue evidence="4">Leaf</tissue>
    </source>
</reference>
<protein>
    <recommendedName>
        <fullName evidence="1">Telomerase reverse transcriptase</fullName>
        <ecNumber evidence="1">2.7.7.49</ecNumber>
    </recommendedName>
    <alternativeName>
        <fullName evidence="1">Telomerase catalytic subunit</fullName>
    </alternativeName>
</protein>
<name>A0A9E7F815_9LILI</name>
<dbReference type="GO" id="GO:0003720">
    <property type="term" value="F:telomerase activity"/>
    <property type="evidence" value="ECO:0007669"/>
    <property type="project" value="InterPro"/>
</dbReference>
<dbReference type="GO" id="GO:0046872">
    <property type="term" value="F:metal ion binding"/>
    <property type="evidence" value="ECO:0007669"/>
    <property type="project" value="UniProtKB-KW"/>
</dbReference>
<dbReference type="PANTHER" id="PTHR12066:SF0">
    <property type="entry name" value="TELOMERASE REVERSE TRANSCRIPTASE"/>
    <property type="match status" value="1"/>
</dbReference>
<dbReference type="InterPro" id="IPR049139">
    <property type="entry name" value="TERT_C"/>
</dbReference>
<evidence type="ECO:0000313" key="5">
    <source>
        <dbReference type="Proteomes" id="UP001055439"/>
    </source>
</evidence>
<proteinExistence type="inferred from homology"/>
<dbReference type="FunFam" id="3.30.70.2630:FF:000002">
    <property type="entry name" value="Telomerase reverse transcriptase"/>
    <property type="match status" value="1"/>
</dbReference>
<evidence type="ECO:0000259" key="3">
    <source>
        <dbReference type="PROSITE" id="PS50878"/>
    </source>
</evidence>
<dbReference type="Gene3D" id="1.10.357.90">
    <property type="match status" value="1"/>
</dbReference>
<keyword evidence="1 4" id="KW-0695">RNA-directed DNA polymerase</keyword>
<accession>A0A9E7F815</accession>
<keyword evidence="1" id="KW-0548">Nucleotidyltransferase</keyword>
<keyword evidence="1" id="KW-0539">Nucleus</keyword>
<keyword evidence="5" id="KW-1185">Reference proteome</keyword>
<organism evidence="4 5">
    <name type="scientific">Musa troglodytarum</name>
    <name type="common">fe'i banana</name>
    <dbReference type="NCBI Taxonomy" id="320322"/>
    <lineage>
        <taxon>Eukaryota</taxon>
        <taxon>Viridiplantae</taxon>
        <taxon>Streptophyta</taxon>
        <taxon>Embryophyta</taxon>
        <taxon>Tracheophyta</taxon>
        <taxon>Spermatophyta</taxon>
        <taxon>Magnoliopsida</taxon>
        <taxon>Liliopsida</taxon>
        <taxon>Zingiberales</taxon>
        <taxon>Musaceae</taxon>
        <taxon>Musa</taxon>
    </lineage>
</organism>
<feature type="compositionally biased region" description="Basic and acidic residues" evidence="2">
    <location>
        <begin position="451"/>
        <end position="462"/>
    </location>
</feature>
<dbReference type="OrthoDB" id="289721at2759"/>
<keyword evidence="1" id="KW-0460">Magnesium</keyword>
<dbReference type="GO" id="GO:0000333">
    <property type="term" value="C:telomerase catalytic core complex"/>
    <property type="evidence" value="ECO:0007669"/>
    <property type="project" value="TreeGrafter"/>
</dbReference>
<dbReference type="InterPro" id="IPR003545">
    <property type="entry name" value="Telomerase_RT"/>
</dbReference>
<feature type="region of interest" description="Disordered" evidence="2">
    <location>
        <begin position="442"/>
        <end position="462"/>
    </location>
</feature>
<keyword evidence="1" id="KW-0158">Chromosome</keyword>
<dbReference type="GO" id="GO:0070034">
    <property type="term" value="F:telomerase RNA binding"/>
    <property type="evidence" value="ECO:0007669"/>
    <property type="project" value="TreeGrafter"/>
</dbReference>
<dbReference type="AlphaFoldDB" id="A0A9E7F815"/>
<dbReference type="EMBL" id="CP097504">
    <property type="protein sequence ID" value="URD91119.1"/>
    <property type="molecule type" value="Genomic_DNA"/>
</dbReference>
<evidence type="ECO:0000313" key="4">
    <source>
        <dbReference type="EMBL" id="URD91119.1"/>
    </source>
</evidence>
<comment type="similarity">
    <text evidence="1">Belongs to the reverse transcriptase family. Telomerase subfamily.</text>
</comment>
<keyword evidence="1" id="KW-0479">Metal-binding</keyword>
<dbReference type="GO" id="GO:0042162">
    <property type="term" value="F:telomeric DNA binding"/>
    <property type="evidence" value="ECO:0007669"/>
    <property type="project" value="TreeGrafter"/>
</dbReference>
<dbReference type="Pfam" id="PF21399">
    <property type="entry name" value="TERT_C"/>
    <property type="match status" value="1"/>
</dbReference>